<feature type="region of interest" description="Disordered" evidence="1">
    <location>
        <begin position="202"/>
        <end position="223"/>
    </location>
</feature>
<protein>
    <submittedName>
        <fullName evidence="2">Uncharacterized protein</fullName>
    </submittedName>
</protein>
<dbReference type="EMBL" id="JAJSPL020000010">
    <property type="protein sequence ID" value="KAK7744570.1"/>
    <property type="molecule type" value="Genomic_DNA"/>
</dbReference>
<reference evidence="2 3" key="1">
    <citation type="journal article" date="2023" name="PLoS ONE">
        <title>Cytospora paraplurivora sp. nov. isolated from orchards with fruit tree decline syndrome in Ontario, Canada.</title>
        <authorList>
            <person name="Ilyukhin E."/>
            <person name="Nguyen H.D.T."/>
            <person name="Castle A.J."/>
            <person name="Ellouze W."/>
        </authorList>
    </citation>
    <scope>NUCLEOTIDE SEQUENCE [LARGE SCALE GENOMIC DNA]</scope>
    <source>
        <strain evidence="2 3">FDS-564</strain>
    </source>
</reference>
<feature type="region of interest" description="Disordered" evidence="1">
    <location>
        <begin position="40"/>
        <end position="186"/>
    </location>
</feature>
<feature type="compositionally biased region" description="Basic residues" evidence="1">
    <location>
        <begin position="212"/>
        <end position="223"/>
    </location>
</feature>
<proteinExistence type="predicted"/>
<feature type="compositionally biased region" description="Polar residues" evidence="1">
    <location>
        <begin position="147"/>
        <end position="162"/>
    </location>
</feature>
<accession>A0AAN9UAJ2</accession>
<name>A0AAN9UAJ2_9PEZI</name>
<organism evidence="2 3">
    <name type="scientific">Cytospora paraplurivora</name>
    <dbReference type="NCBI Taxonomy" id="2898453"/>
    <lineage>
        <taxon>Eukaryota</taxon>
        <taxon>Fungi</taxon>
        <taxon>Dikarya</taxon>
        <taxon>Ascomycota</taxon>
        <taxon>Pezizomycotina</taxon>
        <taxon>Sordariomycetes</taxon>
        <taxon>Sordariomycetidae</taxon>
        <taxon>Diaporthales</taxon>
        <taxon>Cytosporaceae</taxon>
        <taxon>Cytospora</taxon>
    </lineage>
</organism>
<dbReference type="Proteomes" id="UP001320245">
    <property type="component" value="Unassembled WGS sequence"/>
</dbReference>
<keyword evidence="3" id="KW-1185">Reference proteome</keyword>
<feature type="compositionally biased region" description="Polar residues" evidence="1">
    <location>
        <begin position="55"/>
        <end position="71"/>
    </location>
</feature>
<evidence type="ECO:0000313" key="3">
    <source>
        <dbReference type="Proteomes" id="UP001320245"/>
    </source>
</evidence>
<comment type="caution">
    <text evidence="2">The sequence shown here is derived from an EMBL/GenBank/DDBJ whole genome shotgun (WGS) entry which is preliminary data.</text>
</comment>
<dbReference type="AlphaFoldDB" id="A0AAN9UAJ2"/>
<evidence type="ECO:0000313" key="2">
    <source>
        <dbReference type="EMBL" id="KAK7744570.1"/>
    </source>
</evidence>
<feature type="compositionally biased region" description="Pro residues" evidence="1">
    <location>
        <begin position="169"/>
        <end position="178"/>
    </location>
</feature>
<evidence type="ECO:0000256" key="1">
    <source>
        <dbReference type="SAM" id="MobiDB-lite"/>
    </source>
</evidence>
<gene>
    <name evidence="2" type="ORF">SLS53_003456</name>
</gene>
<feature type="compositionally biased region" description="Polar residues" evidence="1">
    <location>
        <begin position="106"/>
        <end position="121"/>
    </location>
</feature>
<sequence length="223" mass="22982">MPGPTSAHSGLPGGLNNQVVHANSTLNAFVGGKQKAWMLNAAPVQPSPRPPRAQLVQQPTPQLSKTPTNILPSPAPSDEPSPAVSNSRDRDSPYSPASSVMPAAQRQDTGQAPAVQSSTIANPPLHHEGAALADAEVVAGEPARPPTTENTTAGTPLQSLQSPLAMAPPTLPHAPQPGPVASTSGSSGLVAIDLERAFQSAMATAAGEQPNKRRRLHLARQYD</sequence>